<dbReference type="CDD" id="cd02205">
    <property type="entry name" value="CBS_pair_SF"/>
    <property type="match status" value="1"/>
</dbReference>
<name>A0A6G8Q3J6_9ACTN</name>
<geneLocation type="plasmid" evidence="5 6">
    <name>unnamed1</name>
</geneLocation>
<dbReference type="SUPFAM" id="SSF54631">
    <property type="entry name" value="CBS-domain pair"/>
    <property type="match status" value="1"/>
</dbReference>
<evidence type="ECO:0000259" key="4">
    <source>
        <dbReference type="PROSITE" id="PS51371"/>
    </source>
</evidence>
<gene>
    <name evidence="5" type="ORF">GBA65_21605</name>
</gene>
<organism evidence="5 6">
    <name type="scientific">Rubrobacter marinus</name>
    <dbReference type="NCBI Taxonomy" id="2653852"/>
    <lineage>
        <taxon>Bacteria</taxon>
        <taxon>Bacillati</taxon>
        <taxon>Actinomycetota</taxon>
        <taxon>Rubrobacteria</taxon>
        <taxon>Rubrobacterales</taxon>
        <taxon>Rubrobacteraceae</taxon>
        <taxon>Rubrobacter</taxon>
    </lineage>
</organism>
<dbReference type="PROSITE" id="PS50206">
    <property type="entry name" value="RHODANESE_3"/>
    <property type="match status" value="1"/>
</dbReference>
<dbReference type="EMBL" id="CP045122">
    <property type="protein sequence ID" value="QIN81042.1"/>
    <property type="molecule type" value="Genomic_DNA"/>
</dbReference>
<dbReference type="InterPro" id="IPR001763">
    <property type="entry name" value="Rhodanese-like_dom"/>
</dbReference>
<feature type="domain" description="Rhodanese" evidence="3">
    <location>
        <begin position="2"/>
        <end position="36"/>
    </location>
</feature>
<dbReference type="Gene3D" id="3.10.580.10">
    <property type="entry name" value="CBS-domain"/>
    <property type="match status" value="1"/>
</dbReference>
<keyword evidence="1" id="KW-0129">CBS domain</keyword>
<dbReference type="Pfam" id="PF00571">
    <property type="entry name" value="CBS"/>
    <property type="match status" value="2"/>
</dbReference>
<accession>A0A6G8Q3J6</accession>
<reference evidence="5 6" key="1">
    <citation type="submission" date="2019-10" db="EMBL/GenBank/DDBJ databases">
        <title>Rubrobacter sp nov SCSIO 52915 isolated from a deep-sea sediment in the South China Sea.</title>
        <authorList>
            <person name="Chen R.W."/>
        </authorList>
    </citation>
    <scope>NUCLEOTIDE SEQUENCE [LARGE SCALE GENOMIC DNA]</scope>
    <source>
        <strain evidence="5 6">SCSIO 52915</strain>
        <plasmid evidence="5 6">unnamed1</plasmid>
    </source>
</reference>
<proteinExistence type="predicted"/>
<feature type="region of interest" description="Disordered" evidence="2">
    <location>
        <begin position="96"/>
        <end position="119"/>
    </location>
</feature>
<keyword evidence="5" id="KW-0614">Plasmid</keyword>
<dbReference type="Proteomes" id="UP000502706">
    <property type="component" value="Plasmid unnamed1"/>
</dbReference>
<protein>
    <submittedName>
        <fullName evidence="5">CBS domain-containing protein</fullName>
    </submittedName>
</protein>
<evidence type="ECO:0000256" key="2">
    <source>
        <dbReference type="SAM" id="MobiDB-lite"/>
    </source>
</evidence>
<dbReference type="SMART" id="SM00116">
    <property type="entry name" value="CBS"/>
    <property type="match status" value="2"/>
</dbReference>
<dbReference type="InterPro" id="IPR000644">
    <property type="entry name" value="CBS_dom"/>
</dbReference>
<feature type="compositionally biased region" description="Basic and acidic residues" evidence="2">
    <location>
        <begin position="96"/>
        <end position="106"/>
    </location>
</feature>
<evidence type="ECO:0000259" key="3">
    <source>
        <dbReference type="PROSITE" id="PS50206"/>
    </source>
</evidence>
<evidence type="ECO:0000313" key="6">
    <source>
        <dbReference type="Proteomes" id="UP000502706"/>
    </source>
</evidence>
<dbReference type="KEGG" id="rmar:GBA65_21605"/>
<evidence type="ECO:0000313" key="5">
    <source>
        <dbReference type="EMBL" id="QIN81042.1"/>
    </source>
</evidence>
<evidence type="ECO:0000256" key="1">
    <source>
        <dbReference type="PROSITE-ProRule" id="PRU00703"/>
    </source>
</evidence>
<dbReference type="AlphaFoldDB" id="A0A6G8Q3J6"/>
<dbReference type="SUPFAM" id="SSF52821">
    <property type="entry name" value="Rhodanese/Cell cycle control phosphatase"/>
    <property type="match status" value="1"/>
</dbReference>
<dbReference type="RefSeq" id="WP_166398754.1">
    <property type="nucleotide sequence ID" value="NZ_CP045122.1"/>
</dbReference>
<dbReference type="InterPro" id="IPR036873">
    <property type="entry name" value="Rhodanese-like_dom_sf"/>
</dbReference>
<dbReference type="InterPro" id="IPR046342">
    <property type="entry name" value="CBS_dom_sf"/>
</dbReference>
<dbReference type="PROSITE" id="PS51371">
    <property type="entry name" value="CBS"/>
    <property type="match status" value="1"/>
</dbReference>
<feature type="domain" description="CBS" evidence="4">
    <location>
        <begin position="106"/>
        <end position="162"/>
    </location>
</feature>
<sequence length="164" mass="17644">MSPRAAWRLEGLGFGEVYDYVPGKADWSASGLPTEGTLASVPKIGDGARADVPTCSPREGVGAVRERVRAAGWDRCVVVDEGRVVLGLLREKELASDPETKAEDAMRNGPATFRPDEPAEKIAERMRRRGAAAVLVTTPDGKLVGLLRRDEAERLAERAASEFG</sequence>
<keyword evidence="6" id="KW-1185">Reference proteome</keyword>